<evidence type="ECO:0000256" key="5">
    <source>
        <dbReference type="ARBA" id="ARBA00022840"/>
    </source>
</evidence>
<dbReference type="NCBIfam" id="TIGR00133">
    <property type="entry name" value="gatB"/>
    <property type="match status" value="1"/>
</dbReference>
<comment type="function">
    <text evidence="7 10">Allows the formation of correctly charged Asn-tRNA(Asn) or Gln-tRNA(Gln) through the transamidation of misacylated Asp-tRNA(Asn) or Glu-tRNA(Gln) in organisms which lack either or both of asparaginyl-tRNA or glutaminyl-tRNA synthetases. The reaction takes place in the presence of glutamine and ATP through an activated phospho-Asp-tRNA(Asn) or phospho-Glu-tRNA(Gln).</text>
</comment>
<dbReference type="NCBIfam" id="NF004012">
    <property type="entry name" value="PRK05477.1-2"/>
    <property type="match status" value="1"/>
</dbReference>
<comment type="similarity">
    <text evidence="1 10">Belongs to the GatB/GatE family. GatB subfamily.</text>
</comment>
<comment type="subunit">
    <text evidence="2 10">Heterotrimer of A, B and C subunits.</text>
</comment>
<dbReference type="STRING" id="1802229.A2401_03540"/>
<keyword evidence="3 10" id="KW-0436">Ligase</keyword>
<dbReference type="EC" id="6.3.5.-" evidence="10"/>
<evidence type="ECO:0000256" key="9">
    <source>
        <dbReference type="ARBA" id="ARBA00047913"/>
    </source>
</evidence>
<dbReference type="PANTHER" id="PTHR11659">
    <property type="entry name" value="GLUTAMYL-TRNA GLN AMIDOTRANSFERASE SUBUNIT B MITOCHONDRIAL AND PROKARYOTIC PET112-RELATED"/>
    <property type="match status" value="1"/>
</dbReference>
<organism evidence="12 13">
    <name type="scientific">Candidatus Staskawiczbacteria bacterium RIFOXYC1_FULL_38_18</name>
    <dbReference type="NCBI Taxonomy" id="1802229"/>
    <lineage>
        <taxon>Bacteria</taxon>
        <taxon>Candidatus Staskawicziibacteriota</taxon>
    </lineage>
</organism>
<dbReference type="Pfam" id="PF02637">
    <property type="entry name" value="GatB_Yqey"/>
    <property type="match status" value="1"/>
</dbReference>
<dbReference type="SUPFAM" id="SSF89095">
    <property type="entry name" value="GatB/YqeY motif"/>
    <property type="match status" value="1"/>
</dbReference>
<evidence type="ECO:0000313" key="13">
    <source>
        <dbReference type="Proteomes" id="UP000177751"/>
    </source>
</evidence>
<evidence type="ECO:0000256" key="8">
    <source>
        <dbReference type="ARBA" id="ARBA00047380"/>
    </source>
</evidence>
<feature type="domain" description="Asn/Gln amidotransferase" evidence="11">
    <location>
        <begin position="322"/>
        <end position="480"/>
    </location>
</feature>
<dbReference type="HAMAP" id="MF_00121">
    <property type="entry name" value="GatB"/>
    <property type="match status" value="1"/>
</dbReference>
<reference evidence="12 13" key="1">
    <citation type="journal article" date="2016" name="Nat. Commun.">
        <title>Thousands of microbial genomes shed light on interconnected biogeochemical processes in an aquifer system.</title>
        <authorList>
            <person name="Anantharaman K."/>
            <person name="Brown C.T."/>
            <person name="Hug L.A."/>
            <person name="Sharon I."/>
            <person name="Castelle C.J."/>
            <person name="Probst A.J."/>
            <person name="Thomas B.C."/>
            <person name="Singh A."/>
            <person name="Wilkins M.J."/>
            <person name="Karaoz U."/>
            <person name="Brodie E.L."/>
            <person name="Williams K.H."/>
            <person name="Hubbard S.S."/>
            <person name="Banfield J.F."/>
        </authorList>
    </citation>
    <scope>NUCLEOTIDE SEQUENCE [LARGE SCALE GENOMIC DNA]</scope>
</reference>
<comment type="catalytic activity">
    <reaction evidence="9 10">
        <text>L-glutamyl-tRNA(Gln) + L-glutamine + ATP + H2O = L-glutaminyl-tRNA(Gln) + L-glutamate + ADP + phosphate + H(+)</text>
        <dbReference type="Rhea" id="RHEA:17521"/>
        <dbReference type="Rhea" id="RHEA-COMP:9681"/>
        <dbReference type="Rhea" id="RHEA-COMP:9684"/>
        <dbReference type="ChEBI" id="CHEBI:15377"/>
        <dbReference type="ChEBI" id="CHEBI:15378"/>
        <dbReference type="ChEBI" id="CHEBI:29985"/>
        <dbReference type="ChEBI" id="CHEBI:30616"/>
        <dbReference type="ChEBI" id="CHEBI:43474"/>
        <dbReference type="ChEBI" id="CHEBI:58359"/>
        <dbReference type="ChEBI" id="CHEBI:78520"/>
        <dbReference type="ChEBI" id="CHEBI:78521"/>
        <dbReference type="ChEBI" id="CHEBI:456216"/>
    </reaction>
</comment>
<dbReference type="Proteomes" id="UP000177751">
    <property type="component" value="Unassembled WGS sequence"/>
</dbReference>
<dbReference type="InterPro" id="IPR014746">
    <property type="entry name" value="Gln_synth/guanido_kin_cat_dom"/>
</dbReference>
<evidence type="ECO:0000256" key="1">
    <source>
        <dbReference type="ARBA" id="ARBA00005306"/>
    </source>
</evidence>
<dbReference type="InterPro" id="IPR017958">
    <property type="entry name" value="Gln-tRNA_amidoTrfase_suB_CS"/>
</dbReference>
<protein>
    <recommendedName>
        <fullName evidence="10">Aspartyl/glutamyl-tRNA(Asn/Gln) amidotransferase subunit B</fullName>
        <shortName evidence="10">Asp/Glu-ADT subunit B</shortName>
        <ecNumber evidence="10">6.3.5.-</ecNumber>
    </recommendedName>
</protein>
<comment type="catalytic activity">
    <reaction evidence="8 10">
        <text>L-aspartyl-tRNA(Asn) + L-glutamine + ATP + H2O = L-asparaginyl-tRNA(Asn) + L-glutamate + ADP + phosphate + 2 H(+)</text>
        <dbReference type="Rhea" id="RHEA:14513"/>
        <dbReference type="Rhea" id="RHEA-COMP:9674"/>
        <dbReference type="Rhea" id="RHEA-COMP:9677"/>
        <dbReference type="ChEBI" id="CHEBI:15377"/>
        <dbReference type="ChEBI" id="CHEBI:15378"/>
        <dbReference type="ChEBI" id="CHEBI:29985"/>
        <dbReference type="ChEBI" id="CHEBI:30616"/>
        <dbReference type="ChEBI" id="CHEBI:43474"/>
        <dbReference type="ChEBI" id="CHEBI:58359"/>
        <dbReference type="ChEBI" id="CHEBI:78515"/>
        <dbReference type="ChEBI" id="CHEBI:78516"/>
        <dbReference type="ChEBI" id="CHEBI:456216"/>
    </reaction>
</comment>
<dbReference type="GO" id="GO:0050566">
    <property type="term" value="F:asparaginyl-tRNA synthase (glutamine-hydrolyzing) activity"/>
    <property type="evidence" value="ECO:0007669"/>
    <property type="project" value="RHEA"/>
</dbReference>
<dbReference type="GO" id="GO:0006412">
    <property type="term" value="P:translation"/>
    <property type="evidence" value="ECO:0007669"/>
    <property type="project" value="UniProtKB-UniRule"/>
</dbReference>
<evidence type="ECO:0000256" key="2">
    <source>
        <dbReference type="ARBA" id="ARBA00011123"/>
    </source>
</evidence>
<dbReference type="Gene3D" id="1.10.150.380">
    <property type="entry name" value="GatB domain, N-terminal subdomain"/>
    <property type="match status" value="1"/>
</dbReference>
<keyword evidence="5 10" id="KW-0067">ATP-binding</keyword>
<dbReference type="Pfam" id="PF02934">
    <property type="entry name" value="GatB_N"/>
    <property type="match status" value="1"/>
</dbReference>
<dbReference type="InterPro" id="IPR017959">
    <property type="entry name" value="Asn/Gln-tRNA_amidoTrfase_suB/E"/>
</dbReference>
<evidence type="ECO:0000313" key="12">
    <source>
        <dbReference type="EMBL" id="OGZ83553.1"/>
    </source>
</evidence>
<keyword evidence="4 10" id="KW-0547">Nucleotide-binding</keyword>
<gene>
    <name evidence="10" type="primary">gatB</name>
    <name evidence="12" type="ORF">A2401_03540</name>
</gene>
<evidence type="ECO:0000256" key="7">
    <source>
        <dbReference type="ARBA" id="ARBA00024799"/>
    </source>
</evidence>
<dbReference type="InterPro" id="IPR004413">
    <property type="entry name" value="GatB"/>
</dbReference>
<evidence type="ECO:0000259" key="11">
    <source>
        <dbReference type="SMART" id="SM00845"/>
    </source>
</evidence>
<dbReference type="FunFam" id="1.10.10.410:FF:000001">
    <property type="entry name" value="Aspartyl/glutamyl-tRNA(Asn/Gln) amidotransferase subunit B"/>
    <property type="match status" value="1"/>
</dbReference>
<dbReference type="InterPro" id="IPR023168">
    <property type="entry name" value="GatB_Yqey_C_2"/>
</dbReference>
<dbReference type="InterPro" id="IPR018027">
    <property type="entry name" value="Asn/Gln_amidotransferase"/>
</dbReference>
<dbReference type="InterPro" id="IPR006075">
    <property type="entry name" value="Asn/Gln-tRNA_Trfase_suB/E_cat"/>
</dbReference>
<evidence type="ECO:0000256" key="3">
    <source>
        <dbReference type="ARBA" id="ARBA00022598"/>
    </source>
</evidence>
<name>A0A1G2J9B0_9BACT</name>
<sequence length="480" mass="54696">MAYKPTIGLEIHAELKTNSKMFCGCKNDPDEKRPNYNICPVCTAQPGALPVANEDAIKKVIKTGLALNCKIAEDSKFDRKNYFYPDLPKGYQISQYDQPLCEGGFLEIDGHKIRITRIHLEEDTGSLNHPEGADYSLVNLNRAGVPLMELVTEPDITSGKEARKFGQELQMILKYLGVSDADMEKGQMRVEVNISISKGKTLGTKVEIKNLNSFRVVEKAVDFEIKRQEEVLESGEKVVQETRGWHDKKEITFSQREKEEAHDYRYFPEPDLLPMHFDKDYVKEIELSMPELPDKKRGRFKKEYGLDDASVEFFVANKNLSEYFEKVVSEFEEWTEENDNHKKASKLVANYLISDIKGLLGNNEFNEAEFKVTPENFAEFIKMLYKDEISSKVAKMVLLDMFNTGADPSQIVEDNKLGRMTDDSELEKIIKEVISKNPKAVEDYKAGKQNAIQFLSGQVMAATRGTAKPEKVQELLKKLI</sequence>
<proteinExistence type="inferred from homology"/>
<dbReference type="SUPFAM" id="SSF55931">
    <property type="entry name" value="Glutamine synthetase/guanido kinase"/>
    <property type="match status" value="1"/>
</dbReference>
<dbReference type="Gene3D" id="1.10.10.410">
    <property type="match status" value="1"/>
</dbReference>
<evidence type="ECO:0000256" key="10">
    <source>
        <dbReference type="HAMAP-Rule" id="MF_00121"/>
    </source>
</evidence>
<dbReference type="InterPro" id="IPR003789">
    <property type="entry name" value="Asn/Gln_tRNA_amidoTrase-B-like"/>
</dbReference>
<dbReference type="SMART" id="SM00845">
    <property type="entry name" value="GatB_Yqey"/>
    <property type="match status" value="1"/>
</dbReference>
<dbReference type="NCBIfam" id="NF004014">
    <property type="entry name" value="PRK05477.1-4"/>
    <property type="match status" value="1"/>
</dbReference>
<dbReference type="GO" id="GO:0050567">
    <property type="term" value="F:glutaminyl-tRNA synthase (glutamine-hydrolyzing) activity"/>
    <property type="evidence" value="ECO:0007669"/>
    <property type="project" value="UniProtKB-UniRule"/>
</dbReference>
<dbReference type="EMBL" id="MHPP01000032">
    <property type="protein sequence ID" value="OGZ83553.1"/>
    <property type="molecule type" value="Genomic_DNA"/>
</dbReference>
<dbReference type="PROSITE" id="PS01234">
    <property type="entry name" value="GATB"/>
    <property type="match status" value="1"/>
</dbReference>
<dbReference type="AlphaFoldDB" id="A0A1G2J9B0"/>
<evidence type="ECO:0000256" key="4">
    <source>
        <dbReference type="ARBA" id="ARBA00022741"/>
    </source>
</evidence>
<keyword evidence="6 10" id="KW-0648">Protein biosynthesis</keyword>
<comment type="caution">
    <text evidence="12">The sequence shown here is derived from an EMBL/GenBank/DDBJ whole genome shotgun (WGS) entry which is preliminary data.</text>
</comment>
<evidence type="ECO:0000256" key="6">
    <source>
        <dbReference type="ARBA" id="ARBA00022917"/>
    </source>
</evidence>
<dbReference type="GO" id="GO:0005524">
    <property type="term" value="F:ATP binding"/>
    <property type="evidence" value="ECO:0007669"/>
    <property type="project" value="UniProtKB-KW"/>
</dbReference>
<accession>A0A1G2J9B0</accession>
<dbReference type="InterPro" id="IPR042114">
    <property type="entry name" value="GatB_C_1"/>
</dbReference>